<evidence type="ECO:0000256" key="1">
    <source>
        <dbReference type="ARBA" id="ARBA00006484"/>
    </source>
</evidence>
<dbReference type="InterPro" id="IPR002347">
    <property type="entry name" value="SDR_fam"/>
</dbReference>
<keyword evidence="2" id="KW-0560">Oxidoreductase</keyword>
<dbReference type="PRINTS" id="PR00081">
    <property type="entry name" value="GDHRDH"/>
</dbReference>
<organism evidence="3 4">
    <name type="scientific">Jatrophihabitans telluris</name>
    <dbReference type="NCBI Taxonomy" id="2038343"/>
    <lineage>
        <taxon>Bacteria</taxon>
        <taxon>Bacillati</taxon>
        <taxon>Actinomycetota</taxon>
        <taxon>Actinomycetes</taxon>
        <taxon>Jatrophihabitantales</taxon>
        <taxon>Jatrophihabitantaceae</taxon>
        <taxon>Jatrophihabitans</taxon>
    </lineage>
</organism>
<evidence type="ECO:0000256" key="2">
    <source>
        <dbReference type="ARBA" id="ARBA00023002"/>
    </source>
</evidence>
<dbReference type="PANTHER" id="PTHR24321">
    <property type="entry name" value="DEHYDROGENASES, SHORT CHAIN"/>
    <property type="match status" value="1"/>
</dbReference>
<dbReference type="SUPFAM" id="SSF51735">
    <property type="entry name" value="NAD(P)-binding Rossmann-fold domains"/>
    <property type="match status" value="1"/>
</dbReference>
<dbReference type="Gene3D" id="3.40.50.720">
    <property type="entry name" value="NAD(P)-binding Rossmann-like Domain"/>
    <property type="match status" value="1"/>
</dbReference>
<dbReference type="Pfam" id="PF13561">
    <property type="entry name" value="adh_short_C2"/>
    <property type="match status" value="1"/>
</dbReference>
<comment type="similarity">
    <text evidence="1">Belongs to the short-chain dehydrogenases/reductases (SDR) family.</text>
</comment>
<dbReference type="Proteomes" id="UP001056336">
    <property type="component" value="Chromosome"/>
</dbReference>
<dbReference type="EMBL" id="CP097332">
    <property type="protein sequence ID" value="UQX89211.1"/>
    <property type="molecule type" value="Genomic_DNA"/>
</dbReference>
<evidence type="ECO:0000313" key="3">
    <source>
        <dbReference type="EMBL" id="UQX89211.1"/>
    </source>
</evidence>
<accession>A0ABY4R1Q3</accession>
<reference evidence="3" key="1">
    <citation type="journal article" date="2018" name="Int. J. Syst. Evol. Microbiol.">
        <title>Jatrophihabitans telluris sp. nov., isolated from sediment soil of lava forest wetlands and the emended description of the genus Jatrophihabitans.</title>
        <authorList>
            <person name="Lee K.C."/>
            <person name="Suh M.K."/>
            <person name="Eom M.K."/>
            <person name="Kim K.K."/>
            <person name="Kim J.S."/>
            <person name="Kim D.S."/>
            <person name="Ko S.H."/>
            <person name="Shin Y.K."/>
            <person name="Lee J.S."/>
        </authorList>
    </citation>
    <scope>NUCLEOTIDE SEQUENCE</scope>
    <source>
        <strain evidence="3">N237</strain>
    </source>
</reference>
<dbReference type="InterPro" id="IPR036291">
    <property type="entry name" value="NAD(P)-bd_dom_sf"/>
</dbReference>
<dbReference type="RefSeq" id="WP_249773107.1">
    <property type="nucleotide sequence ID" value="NZ_CP097332.1"/>
</dbReference>
<gene>
    <name evidence="3" type="ORF">M6D93_04205</name>
</gene>
<dbReference type="PANTHER" id="PTHR24321:SF8">
    <property type="entry name" value="ESTRADIOL 17-BETA-DEHYDROGENASE 8-RELATED"/>
    <property type="match status" value="1"/>
</dbReference>
<proteinExistence type="inferred from homology"/>
<reference evidence="3" key="2">
    <citation type="submission" date="2022-05" db="EMBL/GenBank/DDBJ databases">
        <authorList>
            <person name="Kim J.-S."/>
            <person name="Lee K."/>
            <person name="Suh M."/>
            <person name="Eom M."/>
            <person name="Kim J.-S."/>
            <person name="Kim D.-S."/>
            <person name="Ko S.-H."/>
            <person name="Shin Y."/>
            <person name="Lee J.-S."/>
        </authorList>
    </citation>
    <scope>NUCLEOTIDE SEQUENCE</scope>
    <source>
        <strain evidence="3">N237</strain>
    </source>
</reference>
<name>A0ABY4R1Q3_9ACTN</name>
<protein>
    <submittedName>
        <fullName evidence="3">SDR family oxidoreductase</fullName>
    </submittedName>
</protein>
<dbReference type="PRINTS" id="PR00080">
    <property type="entry name" value="SDRFAMILY"/>
</dbReference>
<keyword evidence="4" id="KW-1185">Reference proteome</keyword>
<evidence type="ECO:0000313" key="4">
    <source>
        <dbReference type="Proteomes" id="UP001056336"/>
    </source>
</evidence>
<sequence length="257" mass="26477">MIAYTAASSLGRLDGRRALVTGAARGMGRAHALTLAGLGASVTLLDLDEVENANTAQEIKSLGGTAYALAADVTSRTACERASEAAASAMGGLDILVHNAGLMYSGTGLADTDDEDFHRLLMVNVHAPLYLTRAALPYLLASDHARVVFVSSQWGQVPGGHSYGYMTAKAAQLGLMKTMATEFAGRQILVNAVTPGAVITRMVPEEYQQAEQAVIPIGRLAEPGEIASVVAFLAGDGASFITGQTIGVNGGACIVGI</sequence>
<dbReference type="CDD" id="cd05233">
    <property type="entry name" value="SDR_c"/>
    <property type="match status" value="1"/>
</dbReference>